<evidence type="ECO:0000313" key="2">
    <source>
        <dbReference type="Proteomes" id="UP000249375"/>
    </source>
</evidence>
<organism evidence="1 2">
    <name type="scientific">Pseudoprevotella muciniphila</name>
    <dbReference type="NCBI Taxonomy" id="2133944"/>
    <lineage>
        <taxon>Bacteria</taxon>
        <taxon>Pseudomonadati</taxon>
        <taxon>Bacteroidota</taxon>
        <taxon>Bacteroidia</taxon>
        <taxon>Bacteroidales</taxon>
        <taxon>Prevotellaceae</taxon>
        <taxon>Pseudoprevotella</taxon>
    </lineage>
</organism>
<accession>A0A5P8E8C3</accession>
<name>A0A5P8E8C3_9BACT</name>
<protein>
    <submittedName>
        <fullName evidence="1">Uncharacterized protein</fullName>
    </submittedName>
</protein>
<dbReference type="EMBL" id="CP033459">
    <property type="protein sequence ID" value="QFQ13275.1"/>
    <property type="molecule type" value="Genomic_DNA"/>
</dbReference>
<proteinExistence type="predicted"/>
<dbReference type="KEGG" id="alq:C7Y71_009800"/>
<sequence length="87" mass="10559">MLDFEEAKEFMKKPLPERFHIYMISEMCDEDGYNEMMKNNNYNYLPILQQIKEKLPAEFFAYFNDLLIEEEYDKYFDAFKKALGGMV</sequence>
<dbReference type="AlphaFoldDB" id="A0A5P8E8C3"/>
<reference evidence="1 2" key="1">
    <citation type="submission" date="2018-11" db="EMBL/GenBank/DDBJ databases">
        <authorList>
            <person name="Na S.W."/>
            <person name="Baik M."/>
        </authorList>
    </citation>
    <scope>NUCLEOTIDE SEQUENCE [LARGE SCALE GENOMIC DNA]</scope>
    <source>
        <strain evidence="1 2">E39</strain>
    </source>
</reference>
<keyword evidence="2" id="KW-1185">Reference proteome</keyword>
<gene>
    <name evidence="1" type="ORF">C7Y71_009800</name>
</gene>
<dbReference type="RefSeq" id="WP_111897506.1">
    <property type="nucleotide sequence ID" value="NZ_CP033459.1"/>
</dbReference>
<evidence type="ECO:0000313" key="1">
    <source>
        <dbReference type="EMBL" id="QFQ13275.1"/>
    </source>
</evidence>
<dbReference type="Proteomes" id="UP000249375">
    <property type="component" value="Chromosome"/>
</dbReference>